<keyword evidence="2" id="KW-1185">Reference proteome</keyword>
<comment type="caution">
    <text evidence="1">The sequence shown here is derived from an EMBL/GenBank/DDBJ whole genome shotgun (WGS) entry which is preliminary data.</text>
</comment>
<dbReference type="Proteomes" id="UP001255185">
    <property type="component" value="Unassembled WGS sequence"/>
</dbReference>
<reference evidence="1 2" key="1">
    <citation type="submission" date="2023-07" db="EMBL/GenBank/DDBJ databases">
        <title>Sorghum-associated microbial communities from plants grown in Nebraska, USA.</title>
        <authorList>
            <person name="Schachtman D."/>
        </authorList>
    </citation>
    <scope>NUCLEOTIDE SEQUENCE [LARGE SCALE GENOMIC DNA]</scope>
    <source>
        <strain evidence="1 2">3773</strain>
    </source>
</reference>
<protein>
    <submittedName>
        <fullName evidence="1">Uncharacterized protein</fullName>
    </submittedName>
</protein>
<evidence type="ECO:0000313" key="2">
    <source>
        <dbReference type="Proteomes" id="UP001255185"/>
    </source>
</evidence>
<proteinExistence type="predicted"/>
<accession>A0ABU1TL00</accession>
<name>A0ABU1TL00_9FLAO</name>
<sequence length="41" mass="4777">MLGSQKFIKFQKKKIVNKLPLEDGGRTDKDDRFFGRTTDNC</sequence>
<dbReference type="EMBL" id="JAVDVI010000001">
    <property type="protein sequence ID" value="MDR6966492.1"/>
    <property type="molecule type" value="Genomic_DNA"/>
</dbReference>
<evidence type="ECO:0000313" key="1">
    <source>
        <dbReference type="EMBL" id="MDR6966492.1"/>
    </source>
</evidence>
<gene>
    <name evidence="1" type="ORF">J2X31_000485</name>
</gene>
<organism evidence="1 2">
    <name type="scientific">Flavobacterium arsenatis</name>
    <dbReference type="NCBI Taxonomy" id="1484332"/>
    <lineage>
        <taxon>Bacteria</taxon>
        <taxon>Pseudomonadati</taxon>
        <taxon>Bacteroidota</taxon>
        <taxon>Flavobacteriia</taxon>
        <taxon>Flavobacteriales</taxon>
        <taxon>Flavobacteriaceae</taxon>
        <taxon>Flavobacterium</taxon>
    </lineage>
</organism>